<reference evidence="7" key="1">
    <citation type="submission" date="2023-08" db="EMBL/GenBank/DDBJ databases">
        <title>Nitrogen cycling bacteria in agricultural field soils.</title>
        <authorList>
            <person name="Jang J."/>
        </authorList>
    </citation>
    <scope>NUCLEOTIDE SEQUENCE</scope>
    <source>
        <strain evidence="7">PS3-36</strain>
    </source>
</reference>
<dbReference type="SUPFAM" id="SSF51735">
    <property type="entry name" value="NAD(P)-binding Rossmann-fold domains"/>
    <property type="match status" value="1"/>
</dbReference>
<dbReference type="InterPro" id="IPR013154">
    <property type="entry name" value="ADH-like_N"/>
</dbReference>
<dbReference type="RefSeq" id="WP_308912720.1">
    <property type="nucleotide sequence ID" value="NZ_JAVGVR010000001.1"/>
</dbReference>
<proteinExistence type="inferred from homology"/>
<dbReference type="PROSITE" id="PS00059">
    <property type="entry name" value="ADH_ZINC"/>
    <property type="match status" value="1"/>
</dbReference>
<name>A0AA90TVB5_9BACI</name>
<sequence>MKAAVLQGIKKMDVLDWPNGSLSSGEVIVKVKSCGICGTDQHIYHGHPGSAEVQPPIILGHELAGEVVEIGADVTNVQIGDRVSIDPNIYCGVCEYCRSNRAHLCTQLQAVGVTRNGGMAEFCTVPSVNCYRIPDGMTFEEAALVEPLGCVLHGFKKITLSPLSNVLIIGGGFIGQLFLQLVKGQNVQSITMSEPAENKRELLYKFGADKVVHPVDAIDLHVDVVIECVGRPESMELAVKSAGKGGQVLLFGVAAPETRISVSPFEIFSKELTIKGSFINPYTHDEAISLISKKTVDVQSLITHRFKMEELPEVMANYPQLNVSKGILIH</sequence>
<dbReference type="SUPFAM" id="SSF50129">
    <property type="entry name" value="GroES-like"/>
    <property type="match status" value="1"/>
</dbReference>
<dbReference type="InterPro" id="IPR002328">
    <property type="entry name" value="ADH_Zn_CS"/>
</dbReference>
<evidence type="ECO:0000256" key="3">
    <source>
        <dbReference type="ARBA" id="ARBA00023002"/>
    </source>
</evidence>
<organism evidence="7 8">
    <name type="scientific">Bacillus salipaludis</name>
    <dbReference type="NCBI Taxonomy" id="2547811"/>
    <lineage>
        <taxon>Bacteria</taxon>
        <taxon>Bacillati</taxon>
        <taxon>Bacillota</taxon>
        <taxon>Bacilli</taxon>
        <taxon>Bacillales</taxon>
        <taxon>Bacillaceae</taxon>
        <taxon>Bacillus</taxon>
    </lineage>
</organism>
<feature type="domain" description="Alcohol dehydrogenase-like C-terminal" evidence="5">
    <location>
        <begin position="174"/>
        <end position="291"/>
    </location>
</feature>
<comment type="similarity">
    <text evidence="4">Belongs to the zinc-containing alcohol dehydrogenase family.</text>
</comment>
<dbReference type="Pfam" id="PF00107">
    <property type="entry name" value="ADH_zinc_N"/>
    <property type="match status" value="1"/>
</dbReference>
<dbReference type="EMBL" id="JAVGVR010000001">
    <property type="protein sequence ID" value="MDQ6594988.1"/>
    <property type="molecule type" value="Genomic_DNA"/>
</dbReference>
<dbReference type="InterPro" id="IPR036291">
    <property type="entry name" value="NAD(P)-bd_dom_sf"/>
</dbReference>
<accession>A0AA90TVB5</accession>
<dbReference type="GO" id="GO:0008270">
    <property type="term" value="F:zinc ion binding"/>
    <property type="evidence" value="ECO:0007669"/>
    <property type="project" value="InterPro"/>
</dbReference>
<evidence type="ECO:0000256" key="1">
    <source>
        <dbReference type="ARBA" id="ARBA00022723"/>
    </source>
</evidence>
<comment type="cofactor">
    <cofactor evidence="4">
        <name>Zn(2+)</name>
        <dbReference type="ChEBI" id="CHEBI:29105"/>
    </cofactor>
</comment>
<keyword evidence="8" id="KW-1185">Reference proteome</keyword>
<evidence type="ECO:0000259" key="6">
    <source>
        <dbReference type="Pfam" id="PF08240"/>
    </source>
</evidence>
<dbReference type="Gene3D" id="3.90.180.10">
    <property type="entry name" value="Medium-chain alcohol dehydrogenases, catalytic domain"/>
    <property type="match status" value="1"/>
</dbReference>
<keyword evidence="3" id="KW-0560">Oxidoreductase</keyword>
<dbReference type="AlphaFoldDB" id="A0AA90TVB5"/>
<evidence type="ECO:0000313" key="8">
    <source>
        <dbReference type="Proteomes" id="UP001178888"/>
    </source>
</evidence>
<gene>
    <name evidence="7" type="ORF">RCG21_00740</name>
</gene>
<feature type="domain" description="Alcohol dehydrogenase-like N-terminal" evidence="6">
    <location>
        <begin position="24"/>
        <end position="135"/>
    </location>
</feature>
<evidence type="ECO:0000259" key="5">
    <source>
        <dbReference type="Pfam" id="PF00107"/>
    </source>
</evidence>
<evidence type="ECO:0000313" key="7">
    <source>
        <dbReference type="EMBL" id="MDQ6594988.1"/>
    </source>
</evidence>
<dbReference type="PANTHER" id="PTHR43401">
    <property type="entry name" value="L-THREONINE 3-DEHYDROGENASE"/>
    <property type="match status" value="1"/>
</dbReference>
<keyword evidence="1 4" id="KW-0479">Metal-binding</keyword>
<dbReference type="InterPro" id="IPR013149">
    <property type="entry name" value="ADH-like_C"/>
</dbReference>
<keyword evidence="2 4" id="KW-0862">Zinc</keyword>
<dbReference type="GO" id="GO:0016491">
    <property type="term" value="F:oxidoreductase activity"/>
    <property type="evidence" value="ECO:0007669"/>
    <property type="project" value="UniProtKB-KW"/>
</dbReference>
<dbReference type="Gene3D" id="3.40.50.720">
    <property type="entry name" value="NAD(P)-binding Rossmann-like Domain"/>
    <property type="match status" value="1"/>
</dbReference>
<evidence type="ECO:0000256" key="2">
    <source>
        <dbReference type="ARBA" id="ARBA00022833"/>
    </source>
</evidence>
<dbReference type="Pfam" id="PF08240">
    <property type="entry name" value="ADH_N"/>
    <property type="match status" value="1"/>
</dbReference>
<dbReference type="Proteomes" id="UP001178888">
    <property type="component" value="Unassembled WGS sequence"/>
</dbReference>
<dbReference type="CDD" id="cd08234">
    <property type="entry name" value="threonine_DH_like"/>
    <property type="match status" value="1"/>
</dbReference>
<dbReference type="InterPro" id="IPR050129">
    <property type="entry name" value="Zn_alcohol_dh"/>
</dbReference>
<comment type="caution">
    <text evidence="7">The sequence shown here is derived from an EMBL/GenBank/DDBJ whole genome shotgun (WGS) entry which is preliminary data.</text>
</comment>
<evidence type="ECO:0000256" key="4">
    <source>
        <dbReference type="RuleBase" id="RU361277"/>
    </source>
</evidence>
<dbReference type="PANTHER" id="PTHR43401:SF2">
    <property type="entry name" value="L-THREONINE 3-DEHYDROGENASE"/>
    <property type="match status" value="1"/>
</dbReference>
<protein>
    <submittedName>
        <fullName evidence="7">Zinc-dependent alcohol dehydrogenase family protein</fullName>
    </submittedName>
</protein>
<dbReference type="InterPro" id="IPR011032">
    <property type="entry name" value="GroES-like_sf"/>
</dbReference>